<evidence type="ECO:0000256" key="7">
    <source>
        <dbReference type="ARBA" id="ARBA00023136"/>
    </source>
</evidence>
<dbReference type="Pfam" id="PF03062">
    <property type="entry name" value="MBOAT"/>
    <property type="match status" value="1"/>
</dbReference>
<evidence type="ECO:0000256" key="2">
    <source>
        <dbReference type="ARBA" id="ARBA00010323"/>
    </source>
</evidence>
<dbReference type="PIRSF" id="PIRSF016636">
    <property type="entry name" value="AlgI_DltB"/>
    <property type="match status" value="1"/>
</dbReference>
<protein>
    <recommendedName>
        <fullName evidence="13">MBOAT family protein</fullName>
    </recommendedName>
</protein>
<feature type="transmembrane region" description="Helical" evidence="10">
    <location>
        <begin position="35"/>
        <end position="58"/>
    </location>
</feature>
<dbReference type="EMBL" id="CP078093">
    <property type="protein sequence ID" value="QXM05318.1"/>
    <property type="molecule type" value="Genomic_DNA"/>
</dbReference>
<feature type="transmembrane region" description="Helical" evidence="10">
    <location>
        <begin position="355"/>
        <end position="375"/>
    </location>
</feature>
<keyword evidence="3 9" id="KW-1003">Cell membrane</keyword>
<keyword evidence="5 10" id="KW-0812">Transmembrane</keyword>
<accession>A0ABX8R8F8</accession>
<evidence type="ECO:0000256" key="5">
    <source>
        <dbReference type="ARBA" id="ARBA00022692"/>
    </source>
</evidence>
<dbReference type="InterPro" id="IPR051085">
    <property type="entry name" value="MB_O-acyltransferase"/>
</dbReference>
<evidence type="ECO:0000256" key="1">
    <source>
        <dbReference type="ARBA" id="ARBA00004651"/>
    </source>
</evidence>
<keyword evidence="6 10" id="KW-1133">Transmembrane helix</keyword>
<evidence type="ECO:0000256" key="3">
    <source>
        <dbReference type="ARBA" id="ARBA00022475"/>
    </source>
</evidence>
<feature type="transmembrane region" description="Helical" evidence="10">
    <location>
        <begin position="302"/>
        <end position="320"/>
    </location>
</feature>
<feature type="transmembrane region" description="Helical" evidence="10">
    <location>
        <begin position="144"/>
        <end position="164"/>
    </location>
</feature>
<name>A0ABX8R8F8_9CLOT</name>
<feature type="transmembrane region" description="Helical" evidence="10">
    <location>
        <begin position="402"/>
        <end position="422"/>
    </location>
</feature>
<keyword evidence="12" id="KW-1185">Reference proteome</keyword>
<evidence type="ECO:0000256" key="6">
    <source>
        <dbReference type="ARBA" id="ARBA00022989"/>
    </source>
</evidence>
<evidence type="ECO:0000313" key="11">
    <source>
        <dbReference type="EMBL" id="QXM05318.1"/>
    </source>
</evidence>
<keyword evidence="7 9" id="KW-0472">Membrane</keyword>
<dbReference type="PIRSF" id="PIRSF500217">
    <property type="entry name" value="AlgI"/>
    <property type="match status" value="1"/>
</dbReference>
<feature type="transmembrane region" description="Helical" evidence="10">
    <location>
        <begin position="6"/>
        <end position="23"/>
    </location>
</feature>
<gene>
    <name evidence="11" type="ORF">KVH43_07900</name>
</gene>
<comment type="similarity">
    <text evidence="2 9">Belongs to the membrane-bound acyltransferase family.</text>
</comment>
<evidence type="ECO:0000256" key="8">
    <source>
        <dbReference type="ARBA" id="ARBA00023315"/>
    </source>
</evidence>
<dbReference type="Proteomes" id="UP000886818">
    <property type="component" value="Chromosome"/>
</dbReference>
<evidence type="ECO:0008006" key="13">
    <source>
        <dbReference type="Google" id="ProtNLM"/>
    </source>
</evidence>
<dbReference type="InterPro" id="IPR024194">
    <property type="entry name" value="Ac/AlaTfrase_AlgI/DltB"/>
</dbReference>
<evidence type="ECO:0000256" key="4">
    <source>
        <dbReference type="ARBA" id="ARBA00022679"/>
    </source>
</evidence>
<proteinExistence type="inferred from homology"/>
<keyword evidence="4 9" id="KW-0808">Transferase</keyword>
<feature type="transmembrane region" description="Helical" evidence="10">
    <location>
        <begin position="443"/>
        <end position="459"/>
    </location>
</feature>
<sequence>MLFHSFEFMILLFITFMLFYSFPKQRIYLLALVNILFYGASGISYLVLFMLVSLITYVCALHLDKSYYKILYTIGILVNLLNLAFFKYTGFILKNLEKIIGITFPWQEHLLAKIMLPVGISFYTFQLIAYLVDVKRKEIKPCDSFISFWVFISFFGQLIAGPIMRGKEFIPQILNVQKNPFTLSNIKYGFYYITMGLAKKIIFADFLASKADFYFSQVMNLNTLDAWFAAYLFAFQIYFDFSAYSEIAVGIGHLFGLRLKLNFKSPYISGNPSEFWKRWHITLSSWIKDYIYIPLGGAKKGVFLQYVNLIIAMALSGLWHGAAWTFIIWGTYHGVLSVLHKIYRKNISFNRNNKLYKLISIFVFFHLTTIGWVFFRAGSFNDALYMIKEMITLSNMTYSPRYFIYFGFIAFLYCIHLLEYFIRKNDITLTKLWEKYFPPFIRAAAYIGILIILILFTKTEESSFIYFQF</sequence>
<dbReference type="InterPro" id="IPR028362">
    <property type="entry name" value="AlgI"/>
</dbReference>
<evidence type="ECO:0000313" key="12">
    <source>
        <dbReference type="Proteomes" id="UP000886818"/>
    </source>
</evidence>
<dbReference type="RefSeq" id="WP_218282018.1">
    <property type="nucleotide sequence ID" value="NZ_CP078093.1"/>
</dbReference>
<evidence type="ECO:0000256" key="10">
    <source>
        <dbReference type="SAM" id="Phobius"/>
    </source>
</evidence>
<organism evidence="11 12">
    <name type="scientific">Crassaminicella indica</name>
    <dbReference type="NCBI Taxonomy" id="2855394"/>
    <lineage>
        <taxon>Bacteria</taxon>
        <taxon>Bacillati</taxon>
        <taxon>Bacillota</taxon>
        <taxon>Clostridia</taxon>
        <taxon>Eubacteriales</taxon>
        <taxon>Clostridiaceae</taxon>
        <taxon>Crassaminicella</taxon>
    </lineage>
</organism>
<feature type="transmembrane region" description="Helical" evidence="10">
    <location>
        <begin position="110"/>
        <end position="132"/>
    </location>
</feature>
<feature type="transmembrane region" description="Helical" evidence="10">
    <location>
        <begin position="70"/>
        <end position="89"/>
    </location>
</feature>
<reference evidence="11" key="1">
    <citation type="submission" date="2021-07" db="EMBL/GenBank/DDBJ databases">
        <title>Complete genome sequence of Crassaminicella sp. 143-21, isolated from a deep-sea hydrothermal vent.</title>
        <authorList>
            <person name="Li X."/>
        </authorList>
    </citation>
    <scope>NUCLEOTIDE SEQUENCE</scope>
    <source>
        <strain evidence="11">143-21</strain>
    </source>
</reference>
<evidence type="ECO:0000256" key="9">
    <source>
        <dbReference type="PIRNR" id="PIRNR016636"/>
    </source>
</evidence>
<keyword evidence="8 9" id="KW-0012">Acyltransferase</keyword>
<comment type="subcellular location">
    <subcellularLocation>
        <location evidence="1">Cell membrane</location>
        <topology evidence="1">Multi-pass membrane protein</topology>
    </subcellularLocation>
</comment>
<dbReference type="InterPro" id="IPR004299">
    <property type="entry name" value="MBOAT_fam"/>
</dbReference>
<dbReference type="PANTHER" id="PTHR13285:SF23">
    <property type="entry name" value="TEICHOIC ACID D-ALANYLTRANSFERASE"/>
    <property type="match status" value="1"/>
</dbReference>
<dbReference type="PANTHER" id="PTHR13285">
    <property type="entry name" value="ACYLTRANSFERASE"/>
    <property type="match status" value="1"/>
</dbReference>